<evidence type="ECO:0000256" key="1">
    <source>
        <dbReference type="SAM" id="Phobius"/>
    </source>
</evidence>
<dbReference type="InterPro" id="IPR009688">
    <property type="entry name" value="FAM210A/B-like_dom"/>
</dbReference>
<protein>
    <recommendedName>
        <fullName evidence="2">DUF1279 domain-containing protein</fullName>
    </recommendedName>
</protein>
<keyword evidence="1" id="KW-0812">Transmembrane</keyword>
<gene>
    <name evidence="3" type="ORF">PBIL07802_LOCUS10601</name>
</gene>
<evidence type="ECO:0000259" key="2">
    <source>
        <dbReference type="Pfam" id="PF06916"/>
    </source>
</evidence>
<dbReference type="PANTHER" id="PTHR21377:SF0">
    <property type="entry name" value="PROTEIN FAM210B, MITOCHONDRIAL"/>
    <property type="match status" value="1"/>
</dbReference>
<keyword evidence="1" id="KW-1133">Transmembrane helix</keyword>
<accession>A0A7S3D798</accession>
<reference evidence="3" key="1">
    <citation type="submission" date="2021-01" db="EMBL/GenBank/DDBJ databases">
        <authorList>
            <person name="Corre E."/>
            <person name="Pelletier E."/>
            <person name="Niang G."/>
            <person name="Scheremetjew M."/>
            <person name="Finn R."/>
            <person name="Kale V."/>
            <person name="Holt S."/>
            <person name="Cochrane G."/>
            <person name="Meng A."/>
            <person name="Brown T."/>
            <person name="Cohen L."/>
        </authorList>
    </citation>
    <scope>NUCLEOTIDE SEQUENCE</scope>
    <source>
        <strain evidence="3">NIES-2562</strain>
    </source>
</reference>
<keyword evidence="1" id="KW-0472">Membrane</keyword>
<dbReference type="PANTHER" id="PTHR21377">
    <property type="entry name" value="PROTEIN FAM210B, MITOCHONDRIAL"/>
    <property type="match status" value="1"/>
</dbReference>
<name>A0A7S3D798_9EUKA</name>
<sequence>MAFRVAFRSSFLSAPARSPLARTYLTSTLKGAANLQYTRPATSTFRPFVVMTQRTFVGSSLRLSTPSSSPEVKKEVKQFTKADMEEAAAKAAQSSAKDVADSKKQGLIKEFMAVFREYGVLAIAYHYAVYGTTFSTFYLAVKFGLDVPSLVKSLPESMQGEWLQKALPTAGTLGLAFILQKIISPLRIILTITTTPMLARYLSKYPIMKRVFKLEKAEANRLKRESEKAAENMEKK</sequence>
<organism evidence="3">
    <name type="scientific">Palpitomonas bilix</name>
    <dbReference type="NCBI Taxonomy" id="652834"/>
    <lineage>
        <taxon>Eukaryota</taxon>
        <taxon>Eukaryota incertae sedis</taxon>
    </lineage>
</organism>
<dbReference type="GO" id="GO:0005739">
    <property type="term" value="C:mitochondrion"/>
    <property type="evidence" value="ECO:0007669"/>
    <property type="project" value="TreeGrafter"/>
</dbReference>
<dbReference type="AlphaFoldDB" id="A0A7S3D798"/>
<dbReference type="Pfam" id="PF06916">
    <property type="entry name" value="FAM210A-B_dom"/>
    <property type="match status" value="1"/>
</dbReference>
<evidence type="ECO:0000313" key="3">
    <source>
        <dbReference type="EMBL" id="CAE0248405.1"/>
    </source>
</evidence>
<dbReference type="InterPro" id="IPR045866">
    <property type="entry name" value="FAM210A/B-like"/>
</dbReference>
<feature type="transmembrane region" description="Helical" evidence="1">
    <location>
        <begin position="118"/>
        <end position="141"/>
    </location>
</feature>
<feature type="domain" description="DUF1279" evidence="2">
    <location>
        <begin position="112"/>
        <end position="197"/>
    </location>
</feature>
<proteinExistence type="predicted"/>
<dbReference type="EMBL" id="HBIB01016299">
    <property type="protein sequence ID" value="CAE0248405.1"/>
    <property type="molecule type" value="Transcribed_RNA"/>
</dbReference>